<dbReference type="EMBL" id="UINC01060578">
    <property type="protein sequence ID" value="SVB85228.1"/>
    <property type="molecule type" value="Genomic_DNA"/>
</dbReference>
<proteinExistence type="predicted"/>
<protein>
    <submittedName>
        <fullName evidence="1">Uncharacterized protein</fullName>
    </submittedName>
</protein>
<organism evidence="1">
    <name type="scientific">marine metagenome</name>
    <dbReference type="NCBI Taxonomy" id="408172"/>
    <lineage>
        <taxon>unclassified sequences</taxon>
        <taxon>metagenomes</taxon>
        <taxon>ecological metagenomes</taxon>
    </lineage>
</organism>
<sequence length="123" mass="13981">MYMLNKREGFMLTQTETRNTEIWDGAYTDIFEGTLNVKCDGSSIWDDTNGKEVTVTQVAVHELKLPEFSCEGYKEIVVRHNANWEIYTDRGFEKAISDFLGFAVMFTEQGMQTNGIASMEAAD</sequence>
<evidence type="ECO:0000313" key="1">
    <source>
        <dbReference type="EMBL" id="SVB85228.1"/>
    </source>
</evidence>
<accession>A0A382HD37</accession>
<name>A0A382HD37_9ZZZZ</name>
<dbReference type="AlphaFoldDB" id="A0A382HD37"/>
<reference evidence="1" key="1">
    <citation type="submission" date="2018-05" db="EMBL/GenBank/DDBJ databases">
        <authorList>
            <person name="Lanie J.A."/>
            <person name="Ng W.-L."/>
            <person name="Kazmierczak K.M."/>
            <person name="Andrzejewski T.M."/>
            <person name="Davidsen T.M."/>
            <person name="Wayne K.J."/>
            <person name="Tettelin H."/>
            <person name="Glass J.I."/>
            <person name="Rusch D."/>
            <person name="Podicherti R."/>
            <person name="Tsui H.-C.T."/>
            <person name="Winkler M.E."/>
        </authorList>
    </citation>
    <scope>NUCLEOTIDE SEQUENCE</scope>
</reference>
<gene>
    <name evidence="1" type="ORF">METZ01_LOCUS238082</name>
</gene>